<keyword evidence="2 4" id="KW-0378">Hydrolase</keyword>
<evidence type="ECO:0000256" key="2">
    <source>
        <dbReference type="ARBA" id="ARBA00022801"/>
    </source>
</evidence>
<comment type="caution">
    <text evidence="4">The sequence shown here is derived from an EMBL/GenBank/DDBJ whole genome shotgun (WGS) entry which is preliminary data.</text>
</comment>
<accession>A0A3D9KKW1</accession>
<comment type="cofactor">
    <cofactor evidence="3">
        <name>Mg(2+)</name>
        <dbReference type="ChEBI" id="CHEBI:18420"/>
    </cofactor>
    <text evidence="3">Binds 2 magnesium ions per subunit.</text>
</comment>
<dbReference type="Proteomes" id="UP000256977">
    <property type="component" value="Unassembled WGS sequence"/>
</dbReference>
<dbReference type="RefSeq" id="WP_246016427.1">
    <property type="nucleotide sequence ID" value="NZ_QRDZ01000003.1"/>
</dbReference>
<dbReference type="SUPFAM" id="SSF101478">
    <property type="entry name" value="ADP-ribosylglycohydrolase"/>
    <property type="match status" value="1"/>
</dbReference>
<dbReference type="InterPro" id="IPR036705">
    <property type="entry name" value="Ribosyl_crysJ1_sf"/>
</dbReference>
<dbReference type="GO" id="GO:0046872">
    <property type="term" value="F:metal ion binding"/>
    <property type="evidence" value="ECO:0007669"/>
    <property type="project" value="UniProtKB-KW"/>
</dbReference>
<sequence>MNSKIMNGIIGLCIGDALGVPVEFRSRGALSGHPVLDMIGYGTYNQPPGTWSDDSSLTFCLMDSIAECKRIDLFDIADKFKKWLWEGYWTPYGEVFDVGIATKQAIDRLNHELIRPDFAGGQDEYSNGNGSLMRILPLAFLLRKSNVEERISAITQVSSITHRHMISIIACVIYTEVAINLIDGLDLKTSINEMKLVVNRHFSGHSEIVQFERILNEDLSDIKVNDIHSTGYVVHTLEASLWSLLTSVSYKEAVLKSINLGEDTDTTGAVTGGLAGLIYGIESIPDEWVQQIARIDEIVELCRRFENSINI</sequence>
<feature type="binding site" evidence="3">
    <location>
        <position position="53"/>
    </location>
    <ligand>
        <name>Mg(2+)</name>
        <dbReference type="ChEBI" id="CHEBI:18420"/>
        <label>1</label>
    </ligand>
</feature>
<name>A0A3D9KKW1_9BACL</name>
<dbReference type="EMBL" id="QRDZ01000003">
    <property type="protein sequence ID" value="RED86506.1"/>
    <property type="molecule type" value="Genomic_DNA"/>
</dbReference>
<evidence type="ECO:0000313" key="5">
    <source>
        <dbReference type="Proteomes" id="UP000256977"/>
    </source>
</evidence>
<dbReference type="InterPro" id="IPR050792">
    <property type="entry name" value="ADP-ribosylglycohydrolase"/>
</dbReference>
<feature type="binding site" evidence="3">
    <location>
        <position position="52"/>
    </location>
    <ligand>
        <name>Mg(2+)</name>
        <dbReference type="ChEBI" id="CHEBI:18420"/>
        <label>1</label>
    </ligand>
</feature>
<protein>
    <submittedName>
        <fullName evidence="4">ADP-ribosylglycohydrolase</fullName>
    </submittedName>
</protein>
<evidence type="ECO:0000313" key="4">
    <source>
        <dbReference type="EMBL" id="RED86506.1"/>
    </source>
</evidence>
<keyword evidence="3" id="KW-0460">Magnesium</keyword>
<feature type="binding site" evidence="3">
    <location>
        <position position="54"/>
    </location>
    <ligand>
        <name>Mg(2+)</name>
        <dbReference type="ChEBI" id="CHEBI:18420"/>
        <label>1</label>
    </ligand>
</feature>
<proteinExistence type="inferred from homology"/>
<dbReference type="PANTHER" id="PTHR16222">
    <property type="entry name" value="ADP-RIBOSYLGLYCOHYDROLASE"/>
    <property type="match status" value="1"/>
</dbReference>
<evidence type="ECO:0000256" key="3">
    <source>
        <dbReference type="PIRSR" id="PIRSR605502-1"/>
    </source>
</evidence>
<evidence type="ECO:0000256" key="1">
    <source>
        <dbReference type="ARBA" id="ARBA00010702"/>
    </source>
</evidence>
<dbReference type="Pfam" id="PF03747">
    <property type="entry name" value="ADP_ribosyl_GH"/>
    <property type="match status" value="1"/>
</dbReference>
<feature type="binding site" evidence="3">
    <location>
        <position position="263"/>
    </location>
    <ligand>
        <name>Mg(2+)</name>
        <dbReference type="ChEBI" id="CHEBI:18420"/>
        <label>1</label>
    </ligand>
</feature>
<gene>
    <name evidence="4" type="ORF">DFP98_103361</name>
</gene>
<keyword evidence="5" id="KW-1185">Reference proteome</keyword>
<keyword evidence="3" id="KW-0479">Metal-binding</keyword>
<dbReference type="AlphaFoldDB" id="A0A3D9KKW1"/>
<dbReference type="InterPro" id="IPR005502">
    <property type="entry name" value="Ribosyl_crysJ1"/>
</dbReference>
<dbReference type="PANTHER" id="PTHR16222:SF24">
    <property type="entry name" value="ADP-RIBOSYLHYDROLASE ARH3"/>
    <property type="match status" value="1"/>
</dbReference>
<organism evidence="4 5">
    <name type="scientific">Cohnella phaseoli</name>
    <dbReference type="NCBI Taxonomy" id="456490"/>
    <lineage>
        <taxon>Bacteria</taxon>
        <taxon>Bacillati</taxon>
        <taxon>Bacillota</taxon>
        <taxon>Bacilli</taxon>
        <taxon>Bacillales</taxon>
        <taxon>Paenibacillaceae</taxon>
        <taxon>Cohnella</taxon>
    </lineage>
</organism>
<reference evidence="4 5" key="1">
    <citation type="submission" date="2018-07" db="EMBL/GenBank/DDBJ databases">
        <title>Genomic Encyclopedia of Type Strains, Phase III (KMG-III): the genomes of soil and plant-associated and newly described type strains.</title>
        <authorList>
            <person name="Whitman W."/>
        </authorList>
    </citation>
    <scope>NUCLEOTIDE SEQUENCE [LARGE SCALE GENOMIC DNA]</scope>
    <source>
        <strain evidence="4 5">CECT 7287</strain>
    </source>
</reference>
<feature type="binding site" evidence="3">
    <location>
        <position position="266"/>
    </location>
    <ligand>
        <name>Mg(2+)</name>
        <dbReference type="ChEBI" id="CHEBI:18420"/>
        <label>1</label>
    </ligand>
</feature>
<dbReference type="GO" id="GO:0016787">
    <property type="term" value="F:hydrolase activity"/>
    <property type="evidence" value="ECO:0007669"/>
    <property type="project" value="UniProtKB-KW"/>
</dbReference>
<dbReference type="Gene3D" id="1.10.4080.10">
    <property type="entry name" value="ADP-ribosylation/Crystallin J1"/>
    <property type="match status" value="1"/>
</dbReference>
<comment type="similarity">
    <text evidence="1">Belongs to the ADP-ribosylglycohydrolase family.</text>
</comment>
<feature type="binding site" evidence="3">
    <location>
        <position position="265"/>
    </location>
    <ligand>
        <name>Mg(2+)</name>
        <dbReference type="ChEBI" id="CHEBI:18420"/>
        <label>1</label>
    </ligand>
</feature>